<evidence type="ECO:0000313" key="2">
    <source>
        <dbReference type="EMBL" id="SNR66858.1"/>
    </source>
</evidence>
<proteinExistence type="predicted"/>
<evidence type="ECO:0000313" key="3">
    <source>
        <dbReference type="Proteomes" id="UP000198405"/>
    </source>
</evidence>
<dbReference type="RefSeq" id="WP_089322513.1">
    <property type="nucleotide sequence ID" value="NZ_FZOB01000002.1"/>
</dbReference>
<evidence type="ECO:0000256" key="1">
    <source>
        <dbReference type="SAM" id="Coils"/>
    </source>
</evidence>
<keyword evidence="3" id="KW-1185">Reference proteome</keyword>
<dbReference type="EMBL" id="FZOB01000002">
    <property type="protein sequence ID" value="SNR66858.1"/>
    <property type="molecule type" value="Genomic_DNA"/>
</dbReference>
<feature type="coiled-coil region" evidence="1">
    <location>
        <begin position="135"/>
        <end position="175"/>
    </location>
</feature>
<gene>
    <name evidence="2" type="ORF">SAMN06265340_102170</name>
</gene>
<organism evidence="2 3">
    <name type="scientific">Desulfurobacterium atlanticum</name>
    <dbReference type="NCBI Taxonomy" id="240169"/>
    <lineage>
        <taxon>Bacteria</taxon>
        <taxon>Pseudomonadati</taxon>
        <taxon>Aquificota</taxon>
        <taxon>Aquificia</taxon>
        <taxon>Desulfurobacteriales</taxon>
        <taxon>Desulfurobacteriaceae</taxon>
        <taxon>Desulfurobacterium</taxon>
    </lineage>
</organism>
<accession>A0A238Y7Q1</accession>
<dbReference type="OrthoDB" id="13184at2"/>
<dbReference type="Proteomes" id="UP000198405">
    <property type="component" value="Unassembled WGS sequence"/>
</dbReference>
<dbReference type="AlphaFoldDB" id="A0A238Y7Q1"/>
<name>A0A238Y7Q1_9BACT</name>
<protein>
    <submittedName>
        <fullName evidence="2">Uncharacterized protein</fullName>
    </submittedName>
</protein>
<reference evidence="3" key="1">
    <citation type="submission" date="2017-06" db="EMBL/GenBank/DDBJ databases">
        <authorList>
            <person name="Varghese N."/>
            <person name="Submissions S."/>
        </authorList>
    </citation>
    <scope>NUCLEOTIDE SEQUENCE [LARGE SCALE GENOMIC DNA]</scope>
    <source>
        <strain evidence="3">DSM 15668</strain>
    </source>
</reference>
<sequence>MKLKIDGKEQVINIDTKKYKKLKEVLRLVEFHYLFPSRVIRTVEVKGKPVPPDMLDFIENVSEINIITDSTANFIKKHIELSVIALDSMENAVEAVIESFDTSSDLARLHLNYITDSILKTVEIVEKGSNFLPLLEDSEEAVVNIEEKILKLNELEDKEEIIKFLKEELLEGVEKWKEFLLRLLMTMENSSRETH</sequence>
<keyword evidence="1" id="KW-0175">Coiled coil</keyword>